<keyword evidence="4" id="KW-1185">Reference proteome</keyword>
<dbReference type="Proteomes" id="UP001203004">
    <property type="component" value="Unassembled WGS sequence"/>
</dbReference>
<gene>
    <name evidence="3" type="ORF">M3N64_01575</name>
</gene>
<evidence type="ECO:0000256" key="1">
    <source>
        <dbReference type="SAM" id="Coils"/>
    </source>
</evidence>
<dbReference type="Gene3D" id="1.10.287.950">
    <property type="entry name" value="Methyl-accepting chemotaxis protein"/>
    <property type="match status" value="1"/>
</dbReference>
<keyword evidence="2" id="KW-1133">Transmembrane helix</keyword>
<dbReference type="Pfam" id="PF06103">
    <property type="entry name" value="DUF948"/>
    <property type="match status" value="1"/>
</dbReference>
<reference evidence="3 4" key="1">
    <citation type="submission" date="2022-05" db="EMBL/GenBank/DDBJ databases">
        <title>Sporolactobacillus sp nov CPB3-1, isolated from tree bark (Mangifera indica L.).</title>
        <authorList>
            <person name="Phuengjayaem S."/>
            <person name="Tanasupawat S."/>
        </authorList>
    </citation>
    <scope>NUCLEOTIDE SEQUENCE [LARGE SCALE GENOMIC DNA]</scope>
    <source>
        <strain evidence="3 4">CPB3-1</strain>
    </source>
</reference>
<feature type="transmembrane region" description="Helical" evidence="2">
    <location>
        <begin position="6"/>
        <end position="24"/>
    </location>
</feature>
<dbReference type="PANTHER" id="PTHR40070">
    <property type="entry name" value="UPF0478 PROTEIN YTXG"/>
    <property type="match status" value="1"/>
</dbReference>
<protein>
    <submittedName>
        <fullName evidence="3">DUF948 domain-containing protein</fullName>
    </submittedName>
</protein>
<dbReference type="RefSeq" id="WP_249096248.1">
    <property type="nucleotide sequence ID" value="NZ_JAMAST010000001.1"/>
</dbReference>
<keyword evidence="2" id="KW-0472">Membrane</keyword>
<accession>A0ABT0M7R4</accession>
<comment type="caution">
    <text evidence="3">The sequence shown here is derived from an EMBL/GenBank/DDBJ whole genome shotgun (WGS) entry which is preliminary data.</text>
</comment>
<evidence type="ECO:0000313" key="3">
    <source>
        <dbReference type="EMBL" id="MCL1630643.1"/>
    </source>
</evidence>
<name>A0ABT0M7R4_9BACL</name>
<dbReference type="PANTHER" id="PTHR40070:SF1">
    <property type="entry name" value="UPF0478 PROTEIN YTXG"/>
    <property type="match status" value="1"/>
</dbReference>
<dbReference type="EMBL" id="JAMAST010000001">
    <property type="protein sequence ID" value="MCL1630643.1"/>
    <property type="molecule type" value="Genomic_DNA"/>
</dbReference>
<keyword evidence="1" id="KW-0175">Coiled coil</keyword>
<dbReference type="InterPro" id="IPR009293">
    <property type="entry name" value="UPF0478"/>
</dbReference>
<evidence type="ECO:0000256" key="2">
    <source>
        <dbReference type="SAM" id="Phobius"/>
    </source>
</evidence>
<organism evidence="3 4">
    <name type="scientific">Sporolactobacillus mangiferae</name>
    <dbReference type="NCBI Taxonomy" id="2940498"/>
    <lineage>
        <taxon>Bacteria</taxon>
        <taxon>Bacillati</taxon>
        <taxon>Bacillota</taxon>
        <taxon>Bacilli</taxon>
        <taxon>Bacillales</taxon>
        <taxon>Sporolactobacillaceae</taxon>
        <taxon>Sporolactobacillus</taxon>
    </lineage>
</organism>
<dbReference type="SUPFAM" id="SSF58104">
    <property type="entry name" value="Methyl-accepting chemotaxis protein (MCP) signaling domain"/>
    <property type="match status" value="1"/>
</dbReference>
<keyword evidence="2" id="KW-0812">Transmembrane</keyword>
<evidence type="ECO:0000313" key="4">
    <source>
        <dbReference type="Proteomes" id="UP001203004"/>
    </source>
</evidence>
<proteinExistence type="predicted"/>
<feature type="coiled-coil region" evidence="1">
    <location>
        <begin position="27"/>
        <end position="61"/>
    </location>
</feature>
<sequence length="141" mass="15598">MIIILYLAVALIAVAFAVLVYFLSQTLRAAQKTLEDVASTLEDVQEQVKGLSEETTELLHRTNVLASDVQRKSKSLNSVFDAVEGFGESLGTINDSVKRVTASIENQGMEHSGKVAQTMQWGKAVIDLFQRWQNARKSKQV</sequence>